<feature type="region of interest" description="Disordered" evidence="2">
    <location>
        <begin position="1"/>
        <end position="25"/>
    </location>
</feature>
<dbReference type="Proteomes" id="UP000255529">
    <property type="component" value="Unassembled WGS sequence"/>
</dbReference>
<evidence type="ECO:0000313" key="3">
    <source>
        <dbReference type="EMBL" id="SUJ85160.1"/>
    </source>
</evidence>
<evidence type="ECO:0000313" key="4">
    <source>
        <dbReference type="Proteomes" id="UP000255529"/>
    </source>
</evidence>
<dbReference type="RefSeq" id="WP_115185031.1">
    <property type="nucleotide sequence ID" value="NZ_CAMKUF010000009.1"/>
</dbReference>
<sequence length="247" mass="26362">MSKSHFDLDTPPPEPLAEDTDIPETPIVSEPIKQKLITLPLGIKVAPIQAGIMALSLIGIVMFGVMRNNPHDSGAPPQFAAQEVVSPSVPTPVTSSPAAPATRDQPTSAAMPTPEPTGHAIVTEATQHAIENNRIFSENNREGIKALDERIRALERQVNALTQRPSSAMVTPQPTTVARSANHGLRASTKNHSLRGATIASLYPGLAWVNYQGSTWALRPGDRIGNATVQSIDTTQRQVITTAGVIR</sequence>
<proteinExistence type="predicted"/>
<evidence type="ECO:0000256" key="1">
    <source>
        <dbReference type="SAM" id="Coils"/>
    </source>
</evidence>
<reference evidence="3 4" key="1">
    <citation type="submission" date="2018-06" db="EMBL/GenBank/DDBJ databases">
        <authorList>
            <consortium name="Pathogen Informatics"/>
            <person name="Doyle S."/>
        </authorList>
    </citation>
    <scope>NUCLEOTIDE SEQUENCE [LARGE SCALE GENOMIC DNA]</scope>
    <source>
        <strain evidence="3 4">NCTC11544</strain>
    </source>
</reference>
<name>A0A380D9R8_9GAMM</name>
<gene>
    <name evidence="3" type="ORF">NCTC11544_05852</name>
</gene>
<dbReference type="AlphaFoldDB" id="A0A380D9R8"/>
<organism evidence="3 4">
    <name type="scientific">Serratia quinivorans</name>
    <dbReference type="NCBI Taxonomy" id="137545"/>
    <lineage>
        <taxon>Bacteria</taxon>
        <taxon>Pseudomonadati</taxon>
        <taxon>Pseudomonadota</taxon>
        <taxon>Gammaproteobacteria</taxon>
        <taxon>Enterobacterales</taxon>
        <taxon>Yersiniaceae</taxon>
        <taxon>Serratia</taxon>
    </lineage>
</organism>
<dbReference type="EMBL" id="UGYN01000003">
    <property type="protein sequence ID" value="SUJ85160.1"/>
    <property type="molecule type" value="Genomic_DNA"/>
</dbReference>
<protein>
    <recommendedName>
        <fullName evidence="5">Conjugal transfer protein TraP</fullName>
    </recommendedName>
</protein>
<feature type="region of interest" description="Disordered" evidence="2">
    <location>
        <begin position="84"/>
        <end position="113"/>
    </location>
</feature>
<accession>A0A380D9R8</accession>
<evidence type="ECO:0000256" key="2">
    <source>
        <dbReference type="SAM" id="MobiDB-lite"/>
    </source>
</evidence>
<feature type="compositionally biased region" description="Low complexity" evidence="2">
    <location>
        <begin position="84"/>
        <end position="102"/>
    </location>
</feature>
<feature type="coiled-coil region" evidence="1">
    <location>
        <begin position="137"/>
        <end position="164"/>
    </location>
</feature>
<evidence type="ECO:0008006" key="5">
    <source>
        <dbReference type="Google" id="ProtNLM"/>
    </source>
</evidence>
<keyword evidence="1" id="KW-0175">Coiled coil</keyword>